<dbReference type="GO" id="GO:0030246">
    <property type="term" value="F:carbohydrate binding"/>
    <property type="evidence" value="ECO:0007669"/>
    <property type="project" value="InterPro"/>
</dbReference>
<dbReference type="InterPro" id="IPR008183">
    <property type="entry name" value="Aldose_1/G6P_1-epimerase"/>
</dbReference>
<dbReference type="Pfam" id="PF01263">
    <property type="entry name" value="Aldose_epim"/>
    <property type="match status" value="1"/>
</dbReference>
<sequence>MFAATHDRERIRLHAHQRHDVEIYTFGALPNRYAVWHQNAWFDALRGYASPDDARQNITRRFASAKLSPFPCRLRHGRYRFNGTAHHIDKHMADGHALHGLLYDAEFAVYRIGTNADGAWAGLRHDYGGSAGYPFPYRIDILYTLNQQGLSVQTDITNTGHAPLPLADGWHPYFTLGGCADDWTLQLHARRRLRFDAELLPTGDTLDDHRFAEPASLRGATLDDCFVRTDPAADTPACTLHSQDFTLNIYACAAYPFIQVYLPPERDALALENLSGAPDCFNNGIGRITLPTGDTRRFTVRYDLTYQAQSPT</sequence>
<accession>A0A8T9MXU2</accession>
<dbReference type="InterPro" id="IPR014718">
    <property type="entry name" value="GH-type_carb-bd"/>
</dbReference>
<dbReference type="GO" id="GO:0004034">
    <property type="term" value="F:aldose 1-epimerase activity"/>
    <property type="evidence" value="ECO:0007669"/>
    <property type="project" value="TreeGrafter"/>
</dbReference>
<evidence type="ECO:0000313" key="2">
    <source>
        <dbReference type="Proteomes" id="UP000831534"/>
    </source>
</evidence>
<dbReference type="EMBL" id="CP091521">
    <property type="protein sequence ID" value="UOP04693.1"/>
    <property type="molecule type" value="Genomic_DNA"/>
</dbReference>
<dbReference type="Proteomes" id="UP000831534">
    <property type="component" value="Chromosome"/>
</dbReference>
<dbReference type="PANTHER" id="PTHR10091">
    <property type="entry name" value="ALDOSE-1-EPIMERASE"/>
    <property type="match status" value="1"/>
</dbReference>
<dbReference type="SUPFAM" id="SSF74650">
    <property type="entry name" value="Galactose mutarotase-like"/>
    <property type="match status" value="1"/>
</dbReference>
<dbReference type="GO" id="GO:0006006">
    <property type="term" value="P:glucose metabolic process"/>
    <property type="evidence" value="ECO:0007669"/>
    <property type="project" value="TreeGrafter"/>
</dbReference>
<keyword evidence="2" id="KW-1185">Reference proteome</keyword>
<gene>
    <name evidence="1" type="ORF">LVJ77_10950</name>
</gene>
<organism evidence="1 2">
    <name type="scientific">Conchiformibius kuhniae</name>
    <dbReference type="NCBI Taxonomy" id="211502"/>
    <lineage>
        <taxon>Bacteria</taxon>
        <taxon>Pseudomonadati</taxon>
        <taxon>Pseudomonadota</taxon>
        <taxon>Betaproteobacteria</taxon>
        <taxon>Neisseriales</taxon>
        <taxon>Neisseriaceae</taxon>
        <taxon>Conchiformibius</taxon>
    </lineage>
</organism>
<reference evidence="1" key="1">
    <citation type="journal article" date="2022" name="Res Sq">
        <title>Evolution of multicellular longitudinally dividing oral cavity symbionts (Neisseriaceae).</title>
        <authorList>
            <person name="Nyongesa S."/>
            <person name="Weber P."/>
            <person name="Bernet E."/>
            <person name="Pullido F."/>
            <person name="Nieckarz M."/>
            <person name="Delaby M."/>
            <person name="Nieves C."/>
            <person name="Viehboeck T."/>
            <person name="Krause N."/>
            <person name="Rivera-Millot A."/>
            <person name="Nakamura A."/>
            <person name="Vischer N."/>
            <person name="VanNieuwenhze M."/>
            <person name="Brun Y."/>
            <person name="Cava F."/>
            <person name="Bulgheresi S."/>
            <person name="Veyrier F."/>
        </authorList>
    </citation>
    <scope>NUCLEOTIDE SEQUENCE</scope>
    <source>
        <strain evidence="1">17694</strain>
    </source>
</reference>
<dbReference type="InterPro" id="IPR011013">
    <property type="entry name" value="Gal_mutarotase_sf_dom"/>
</dbReference>
<proteinExistence type="predicted"/>
<dbReference type="PANTHER" id="PTHR10091:SF0">
    <property type="entry name" value="GALACTOSE MUTAROTASE"/>
    <property type="match status" value="1"/>
</dbReference>
<dbReference type="RefSeq" id="WP_027010274.1">
    <property type="nucleotide sequence ID" value="NZ_CP091521.1"/>
</dbReference>
<name>A0A8T9MXU2_9NEIS</name>
<reference evidence="1" key="2">
    <citation type="submission" date="2024-09" db="EMBL/GenBank/DDBJ databases">
        <authorList>
            <person name="Veyrier F.J."/>
        </authorList>
    </citation>
    <scope>NUCLEOTIDE SEQUENCE</scope>
    <source>
        <strain evidence="1">17694</strain>
    </source>
</reference>
<evidence type="ECO:0000313" key="1">
    <source>
        <dbReference type="EMBL" id="UOP04693.1"/>
    </source>
</evidence>
<dbReference type="Gene3D" id="2.70.98.10">
    <property type="match status" value="1"/>
</dbReference>
<protein>
    <submittedName>
        <fullName evidence="1">Aldose 1-epimerase</fullName>
    </submittedName>
</protein>
<dbReference type="AlphaFoldDB" id="A0A8T9MXU2"/>
<dbReference type="KEGG" id="ckh:LVJ77_10950"/>
<dbReference type="GO" id="GO:0033499">
    <property type="term" value="P:galactose catabolic process via UDP-galactose, Leloir pathway"/>
    <property type="evidence" value="ECO:0007669"/>
    <property type="project" value="TreeGrafter"/>
</dbReference>